<protein>
    <submittedName>
        <fullName evidence="3">Uncharacterized protein LOC106745338</fullName>
    </submittedName>
</protein>
<dbReference type="KEGG" id="dqu:106745338"/>
<sequence>MAARAGQLRGHEVEPRGYRYNTTFFQPVICHVCKWLYNGNTEPCSCGMISYCDRVHSALDRDRTARIVGHNEICQVVQKLIREGKMRNYSPLLHGEWYYRPFNYVKIVKEELQRDLHPHERSMLLSARSCLFCHHETGLRSCTSCYCVDFCEIHHRKKKNHKYHKCEDRWNWLYLSMQTVNLGVPWTRTFHNFPDKCHVEDMVEFYESYVLPAKTASWTVMDIVYSDYVSWPLTTYYALREAELFQVPEPVEGTKRTYVIHILEARKDVDKFLPYWEIFLHVFGKPTELIVVMVGAQIAPELAGRSGTVPICNAKCANFGHELRYEYHRMLYHDYASDERKLFKRPNVIVGFHVRLSGGESWTRFISSLEDPDIPFILTTRTRVNARRHLKRIQKALSLSAKPYFNRTNKFSSRMMTKDVENGRVYYHNEHLLVYRHLHHMDAFPR</sequence>
<keyword evidence="2" id="KW-1185">Reference proteome</keyword>
<evidence type="ECO:0000259" key="1">
    <source>
        <dbReference type="Pfam" id="PF20179"/>
    </source>
</evidence>
<dbReference type="RefSeq" id="XP_014476337.1">
    <property type="nucleotide sequence ID" value="XM_014620851.1"/>
</dbReference>
<dbReference type="GeneID" id="106745338"/>
<dbReference type="PANTHER" id="PTHR28069:SF2">
    <property type="entry name" value="GH20023P"/>
    <property type="match status" value="1"/>
</dbReference>
<dbReference type="InterPro" id="IPR046824">
    <property type="entry name" value="Mss51-like_C"/>
</dbReference>
<evidence type="ECO:0000313" key="3">
    <source>
        <dbReference type="RefSeq" id="XP_014476337.1"/>
    </source>
</evidence>
<organism evidence="2 3">
    <name type="scientific">Dinoponera quadriceps</name>
    <name type="common">South American ant</name>
    <dbReference type="NCBI Taxonomy" id="609295"/>
    <lineage>
        <taxon>Eukaryota</taxon>
        <taxon>Metazoa</taxon>
        <taxon>Ecdysozoa</taxon>
        <taxon>Arthropoda</taxon>
        <taxon>Hexapoda</taxon>
        <taxon>Insecta</taxon>
        <taxon>Pterygota</taxon>
        <taxon>Neoptera</taxon>
        <taxon>Endopterygota</taxon>
        <taxon>Hymenoptera</taxon>
        <taxon>Apocrita</taxon>
        <taxon>Aculeata</taxon>
        <taxon>Formicoidea</taxon>
        <taxon>Formicidae</taxon>
        <taxon>Ponerinae</taxon>
        <taxon>Ponerini</taxon>
        <taxon>Dinoponera</taxon>
    </lineage>
</organism>
<evidence type="ECO:0000313" key="2">
    <source>
        <dbReference type="Proteomes" id="UP000515204"/>
    </source>
</evidence>
<dbReference type="AlphaFoldDB" id="A0A6P3XDL4"/>
<reference evidence="3" key="1">
    <citation type="submission" date="2025-08" db="UniProtKB">
        <authorList>
            <consortium name="RefSeq"/>
        </authorList>
    </citation>
    <scope>IDENTIFICATION</scope>
</reference>
<dbReference type="Pfam" id="PF20179">
    <property type="entry name" value="MSS51_C"/>
    <property type="match status" value="1"/>
</dbReference>
<dbReference type="OrthoDB" id="5282002at2759"/>
<accession>A0A6P3XDL4</accession>
<gene>
    <name evidence="3" type="primary">LOC106745338</name>
</gene>
<dbReference type="PANTHER" id="PTHR28069">
    <property type="entry name" value="GH20023P"/>
    <property type="match status" value="1"/>
</dbReference>
<dbReference type="Proteomes" id="UP000515204">
    <property type="component" value="Unplaced"/>
</dbReference>
<proteinExistence type="predicted"/>
<feature type="domain" description="Mitochondrial splicing suppressor 51-like C-terminal" evidence="1">
    <location>
        <begin position="232"/>
        <end position="417"/>
    </location>
</feature>
<name>A0A6P3XDL4_DINQU</name>